<evidence type="ECO:0000313" key="2">
    <source>
        <dbReference type="EMBL" id="KKT71347.1"/>
    </source>
</evidence>
<gene>
    <name evidence="2" type="ORF">UW63_C0019G0002</name>
</gene>
<feature type="transmembrane region" description="Helical" evidence="1">
    <location>
        <begin position="109"/>
        <end position="132"/>
    </location>
</feature>
<reference evidence="2 3" key="1">
    <citation type="journal article" date="2015" name="Nature">
        <title>rRNA introns, odd ribosomes, and small enigmatic genomes across a large radiation of phyla.</title>
        <authorList>
            <person name="Brown C.T."/>
            <person name="Hug L.A."/>
            <person name="Thomas B.C."/>
            <person name="Sharon I."/>
            <person name="Castelle C.J."/>
            <person name="Singh A."/>
            <person name="Wilkins M.J."/>
            <person name="Williams K.H."/>
            <person name="Banfield J.F."/>
        </authorList>
    </citation>
    <scope>NUCLEOTIDE SEQUENCE [LARGE SCALE GENOMIC DNA]</scope>
</reference>
<name>A0A0G1LRB9_9BACT</name>
<dbReference type="EMBL" id="LCJB01000019">
    <property type="protein sequence ID" value="KKT71347.1"/>
    <property type="molecule type" value="Genomic_DNA"/>
</dbReference>
<feature type="transmembrane region" description="Helical" evidence="1">
    <location>
        <begin position="33"/>
        <end position="55"/>
    </location>
</feature>
<dbReference type="Proteomes" id="UP000034154">
    <property type="component" value="Unassembled WGS sequence"/>
</dbReference>
<keyword evidence="1" id="KW-0472">Membrane</keyword>
<evidence type="ECO:0000313" key="3">
    <source>
        <dbReference type="Proteomes" id="UP000034154"/>
    </source>
</evidence>
<protein>
    <submittedName>
        <fullName evidence="2">Uncharacterized protein</fullName>
    </submittedName>
</protein>
<keyword evidence="1" id="KW-1133">Transmembrane helix</keyword>
<dbReference type="AlphaFoldDB" id="A0A0G1LRB9"/>
<sequence length="291" mass="33121">MTLEKKENFSEKVLAELEKVKQTPAWKFKIKNLLFWILWVIFVVFGGSLAVAAIAFHTRFSGWNFYPVTHGSVGIFLLDTLPYVWLLIFIAFLFIGYENFKNTKHGYRYSFAGIVSFSLLCCLISGFVLYSIGVGKFLDEDFGKHLPFHHPAFEQQLKAWQNPGRGLLTGNVVSINFEIKTFVLQDAAENFWQVDGSNLVEEDWQEVLLAEAGELRLLGLNLSEVENNFIACLIMPWGEEMRGHGLNRSFPICGESNCDLPPFPDQKEIFDPSSCEGLPGYDVILRMKTLK</sequence>
<organism evidence="2 3">
    <name type="scientific">Candidatus Uhrbacteria bacterium GW2011_GWF2_44_350</name>
    <dbReference type="NCBI Taxonomy" id="1619000"/>
    <lineage>
        <taxon>Bacteria</taxon>
        <taxon>Candidatus Uhriibacteriota</taxon>
    </lineage>
</organism>
<proteinExistence type="predicted"/>
<evidence type="ECO:0000256" key="1">
    <source>
        <dbReference type="SAM" id="Phobius"/>
    </source>
</evidence>
<accession>A0A0G1LRB9</accession>
<feature type="transmembrane region" description="Helical" evidence="1">
    <location>
        <begin position="75"/>
        <end position="97"/>
    </location>
</feature>
<comment type="caution">
    <text evidence="2">The sequence shown here is derived from an EMBL/GenBank/DDBJ whole genome shotgun (WGS) entry which is preliminary data.</text>
</comment>
<keyword evidence="1" id="KW-0812">Transmembrane</keyword>